<dbReference type="EMBL" id="VSSQ01004135">
    <property type="protein sequence ID" value="MPM23884.1"/>
    <property type="molecule type" value="Genomic_DNA"/>
</dbReference>
<evidence type="ECO:0000256" key="4">
    <source>
        <dbReference type="ARBA" id="ARBA00022643"/>
    </source>
</evidence>
<keyword evidence="7" id="KW-0249">Electron transport</keyword>
<feature type="transmembrane region" description="Helical" evidence="10">
    <location>
        <begin position="47"/>
        <end position="65"/>
    </location>
</feature>
<dbReference type="Pfam" id="PF03116">
    <property type="entry name" value="NQR2_RnfD_RnfE"/>
    <property type="match status" value="1"/>
</dbReference>
<evidence type="ECO:0000256" key="6">
    <source>
        <dbReference type="ARBA" id="ARBA00022967"/>
    </source>
</evidence>
<dbReference type="GO" id="GO:0022900">
    <property type="term" value="P:electron transport chain"/>
    <property type="evidence" value="ECO:0007669"/>
    <property type="project" value="InterPro"/>
</dbReference>
<evidence type="ECO:0000256" key="10">
    <source>
        <dbReference type="SAM" id="Phobius"/>
    </source>
</evidence>
<keyword evidence="9 10" id="KW-0472">Membrane</keyword>
<evidence type="ECO:0000256" key="5">
    <source>
        <dbReference type="ARBA" id="ARBA00022692"/>
    </source>
</evidence>
<dbReference type="GO" id="GO:0005886">
    <property type="term" value="C:plasma membrane"/>
    <property type="evidence" value="ECO:0007669"/>
    <property type="project" value="TreeGrafter"/>
</dbReference>
<feature type="transmembrane region" description="Helical" evidence="10">
    <location>
        <begin position="307"/>
        <end position="326"/>
    </location>
</feature>
<dbReference type="PANTHER" id="PTHR30578">
    <property type="entry name" value="ELECTRON TRANSPORT COMPLEX PROTEIN RNFD"/>
    <property type="match status" value="1"/>
</dbReference>
<evidence type="ECO:0000256" key="9">
    <source>
        <dbReference type="ARBA" id="ARBA00023136"/>
    </source>
</evidence>
<dbReference type="AlphaFoldDB" id="A0A644YCM7"/>
<protein>
    <submittedName>
        <fullName evidence="11">Electron transport complex subunit RsxD</fullName>
    </submittedName>
</protein>
<feature type="transmembrane region" description="Helical" evidence="10">
    <location>
        <begin position="122"/>
        <end position="144"/>
    </location>
</feature>
<dbReference type="InterPro" id="IPR004338">
    <property type="entry name" value="NqrB/RnfD"/>
</dbReference>
<dbReference type="NCBIfam" id="TIGR01946">
    <property type="entry name" value="rnfD"/>
    <property type="match status" value="1"/>
</dbReference>
<keyword evidence="2" id="KW-0597">Phosphoprotein</keyword>
<evidence type="ECO:0000256" key="8">
    <source>
        <dbReference type="ARBA" id="ARBA00022989"/>
    </source>
</evidence>
<feature type="transmembrane region" description="Helical" evidence="10">
    <location>
        <begin position="226"/>
        <end position="246"/>
    </location>
</feature>
<evidence type="ECO:0000256" key="1">
    <source>
        <dbReference type="ARBA" id="ARBA00022448"/>
    </source>
</evidence>
<evidence type="ECO:0000256" key="7">
    <source>
        <dbReference type="ARBA" id="ARBA00022982"/>
    </source>
</evidence>
<evidence type="ECO:0000256" key="3">
    <source>
        <dbReference type="ARBA" id="ARBA00022630"/>
    </source>
</evidence>
<dbReference type="PANTHER" id="PTHR30578:SF0">
    <property type="entry name" value="ION-TRANSLOCATING OXIDOREDUCTASE COMPLEX SUBUNIT D"/>
    <property type="match status" value="1"/>
</dbReference>
<accession>A0A644YCM7</accession>
<keyword evidence="1" id="KW-0813">Transport</keyword>
<sequence length="353" mass="37594">MSQNTRLSVAPSPHTSSPVGTRSLMLDVLIALIPALGIGVYFFGPRVIVLCIVSVLGCEIFEWGYRKLLKKSNTTGDLSAVVTGVLLVFCLPATIPYWTVIIGDFFAMVIVKQLFGGLGMNFLNPALAARAFMFSYPVLMTTWVKPGSQFWVSISSAADAVTAATPLAALHKGILPEAAAATGLLAKNFSLADMFIGNIGGCIGEVSAFMLLLGGAYLLIRGVIRLRVPVAFIGTVAVLTFLFPKGNSRIEWMLYNILAGGVMLGAIFMATDYATSPVTPKGEIIYGIGCGALTVFIRYFGAYVEGVSYAILIMNVCVWLIDKYCVPARFGVTAEMKKAAKLKAKAAKKGGEA</sequence>
<dbReference type="GO" id="GO:0055085">
    <property type="term" value="P:transmembrane transport"/>
    <property type="evidence" value="ECO:0007669"/>
    <property type="project" value="InterPro"/>
</dbReference>
<keyword evidence="8 10" id="KW-1133">Transmembrane helix</keyword>
<gene>
    <name evidence="11" type="primary">rsxD_10</name>
    <name evidence="11" type="ORF">SDC9_70361</name>
</gene>
<proteinExistence type="inferred from homology"/>
<keyword evidence="3" id="KW-0285">Flavoprotein</keyword>
<comment type="caution">
    <text evidence="11">The sequence shown here is derived from an EMBL/GenBank/DDBJ whole genome shotgun (WGS) entry which is preliminary data.</text>
</comment>
<dbReference type="HAMAP" id="MF_00462">
    <property type="entry name" value="RsxD_RnfD"/>
    <property type="match status" value="1"/>
</dbReference>
<organism evidence="11">
    <name type="scientific">bioreactor metagenome</name>
    <dbReference type="NCBI Taxonomy" id="1076179"/>
    <lineage>
        <taxon>unclassified sequences</taxon>
        <taxon>metagenomes</taxon>
        <taxon>ecological metagenomes</taxon>
    </lineage>
</organism>
<reference evidence="11" key="1">
    <citation type="submission" date="2019-08" db="EMBL/GenBank/DDBJ databases">
        <authorList>
            <person name="Kucharzyk K."/>
            <person name="Murdoch R.W."/>
            <person name="Higgins S."/>
            <person name="Loffler F."/>
        </authorList>
    </citation>
    <scope>NUCLEOTIDE SEQUENCE</scope>
</reference>
<evidence type="ECO:0000313" key="11">
    <source>
        <dbReference type="EMBL" id="MPM23884.1"/>
    </source>
</evidence>
<keyword evidence="6" id="KW-1278">Translocase</keyword>
<keyword evidence="5 10" id="KW-0812">Transmembrane</keyword>
<dbReference type="InterPro" id="IPR011303">
    <property type="entry name" value="RnfD_bac"/>
</dbReference>
<feature type="transmembrane region" description="Helical" evidence="10">
    <location>
        <begin position="283"/>
        <end position="301"/>
    </location>
</feature>
<feature type="transmembrane region" description="Helical" evidence="10">
    <location>
        <begin position="85"/>
        <end position="110"/>
    </location>
</feature>
<feature type="transmembrane region" description="Helical" evidence="10">
    <location>
        <begin position="24"/>
        <end position="42"/>
    </location>
</feature>
<feature type="transmembrane region" description="Helical" evidence="10">
    <location>
        <begin position="252"/>
        <end position="271"/>
    </location>
</feature>
<feature type="transmembrane region" description="Helical" evidence="10">
    <location>
        <begin position="195"/>
        <end position="219"/>
    </location>
</feature>
<evidence type="ECO:0000256" key="2">
    <source>
        <dbReference type="ARBA" id="ARBA00022553"/>
    </source>
</evidence>
<name>A0A644YCM7_9ZZZZ</name>
<keyword evidence="4" id="KW-0288">FMN</keyword>